<dbReference type="Proteomes" id="UP000827284">
    <property type="component" value="Unassembled WGS sequence"/>
</dbReference>
<sequence>MMIKEPTDATTPEAGLPTFESTLVIAFPDVLQAGPKILLSSAHAASQGQTVTAWSHYSTAPISAAKISRAASGSAKPAKKQPKDFVHYSTAALGGQTIGQLTVSTAPATTEQASFLCQAIVHQAKASGTQKIIIVAASNVATKQSRTHVVQLHQEGSLGLPALPKDVSLGDHILNTLLALLTFIEIPTTALVHPAKKGTSLRETRSIIENLTASLALTLGEGGSTEFSAERAFEYRPSKGEDEEAADSMMYL</sequence>
<evidence type="ECO:0000313" key="1">
    <source>
        <dbReference type="EMBL" id="GJJ75785.1"/>
    </source>
</evidence>
<dbReference type="EMBL" id="BQFW01000011">
    <property type="protein sequence ID" value="GJJ75785.1"/>
    <property type="molecule type" value="Genomic_DNA"/>
</dbReference>
<organism evidence="1 2">
    <name type="scientific">Entomortierella parvispora</name>
    <dbReference type="NCBI Taxonomy" id="205924"/>
    <lineage>
        <taxon>Eukaryota</taxon>
        <taxon>Fungi</taxon>
        <taxon>Fungi incertae sedis</taxon>
        <taxon>Mucoromycota</taxon>
        <taxon>Mortierellomycotina</taxon>
        <taxon>Mortierellomycetes</taxon>
        <taxon>Mortierellales</taxon>
        <taxon>Mortierellaceae</taxon>
        <taxon>Entomortierella</taxon>
    </lineage>
</organism>
<keyword evidence="2" id="KW-1185">Reference proteome</keyword>
<comment type="caution">
    <text evidence="1">The sequence shown here is derived from an EMBL/GenBank/DDBJ whole genome shotgun (WGS) entry which is preliminary data.</text>
</comment>
<reference evidence="1" key="1">
    <citation type="submission" date="2021-11" db="EMBL/GenBank/DDBJ databases">
        <authorList>
            <person name="Herlambang A."/>
            <person name="Guo Y."/>
            <person name="Takashima Y."/>
            <person name="Nishizawa T."/>
        </authorList>
    </citation>
    <scope>NUCLEOTIDE SEQUENCE</scope>
    <source>
        <strain evidence="1">E1425</strain>
    </source>
</reference>
<reference evidence="1" key="2">
    <citation type="journal article" date="2022" name="Microbiol. Resour. Announc.">
        <title>Whole-Genome Sequence of Entomortierella parvispora E1425, a Mucoromycotan Fungus Associated with Burkholderiaceae-Related Endosymbiotic Bacteria.</title>
        <authorList>
            <person name="Herlambang A."/>
            <person name="Guo Y."/>
            <person name="Takashima Y."/>
            <person name="Narisawa K."/>
            <person name="Ohta H."/>
            <person name="Nishizawa T."/>
        </authorList>
    </citation>
    <scope>NUCLEOTIDE SEQUENCE</scope>
    <source>
        <strain evidence="1">E1425</strain>
    </source>
</reference>
<evidence type="ECO:0000313" key="2">
    <source>
        <dbReference type="Proteomes" id="UP000827284"/>
    </source>
</evidence>
<proteinExistence type="predicted"/>
<gene>
    <name evidence="1" type="ORF">EMPS_08143</name>
</gene>
<dbReference type="AlphaFoldDB" id="A0A9P3HFU7"/>
<accession>A0A9P3HFU7</accession>
<protein>
    <submittedName>
        <fullName evidence="1">Uncharacterized protein</fullName>
    </submittedName>
</protein>
<dbReference type="OrthoDB" id="2359087at2759"/>
<name>A0A9P3HFU7_9FUNG</name>